<organism evidence="2 3">
    <name type="scientific">Vibrio neptunius</name>
    <dbReference type="NCBI Taxonomy" id="170651"/>
    <lineage>
        <taxon>Bacteria</taxon>
        <taxon>Pseudomonadati</taxon>
        <taxon>Pseudomonadota</taxon>
        <taxon>Gammaproteobacteria</taxon>
        <taxon>Vibrionales</taxon>
        <taxon>Vibrionaceae</taxon>
        <taxon>Vibrio</taxon>
    </lineage>
</organism>
<accession>A0ABS3A7C1</accession>
<dbReference type="EMBL" id="JAFHLB010000021">
    <property type="protein sequence ID" value="MBN3579143.1"/>
    <property type="molecule type" value="Genomic_DNA"/>
</dbReference>
<keyword evidence="1" id="KW-1133">Transmembrane helix</keyword>
<keyword evidence="3" id="KW-1185">Reference proteome</keyword>
<evidence type="ECO:0000256" key="1">
    <source>
        <dbReference type="SAM" id="Phobius"/>
    </source>
</evidence>
<reference evidence="2 3" key="1">
    <citation type="submission" date="2021-02" db="EMBL/GenBank/DDBJ databases">
        <title>Draft Genome Sequences of 5 Vibrio neptunius Strains Isolated From of Bivalve Hatcheries.</title>
        <authorList>
            <person name="Galvis F."/>
            <person name="Barja J.L."/>
            <person name="Lemos M.L."/>
            <person name="Balado M."/>
        </authorList>
    </citation>
    <scope>NUCLEOTIDE SEQUENCE [LARGE SCALE GENOMIC DNA]</scope>
    <source>
        <strain evidence="2 3">PP-145.98</strain>
    </source>
</reference>
<gene>
    <name evidence="2" type="ORF">JYA62_15890</name>
</gene>
<dbReference type="Proteomes" id="UP000779070">
    <property type="component" value="Unassembled WGS sequence"/>
</dbReference>
<proteinExistence type="predicted"/>
<evidence type="ECO:0000313" key="2">
    <source>
        <dbReference type="EMBL" id="MBN3579143.1"/>
    </source>
</evidence>
<sequence length="124" mass="14778">MDILITIIIFSIILYIIESITISYRKDKLIKKYGDEEVAEKIIERLIWQGQTEEQLLDSVGKPTFFIHDYQGERVKEIWRYEHSIPKHGRFRSFGELPPDFEVFIKNSKVVSWELMKKTRVSVD</sequence>
<evidence type="ECO:0000313" key="3">
    <source>
        <dbReference type="Proteomes" id="UP000779070"/>
    </source>
</evidence>
<keyword evidence="1" id="KW-0472">Membrane</keyword>
<name>A0ABS3A7C1_9VIBR</name>
<protein>
    <submittedName>
        <fullName evidence="2">Uncharacterized protein</fullName>
    </submittedName>
</protein>
<dbReference type="RefSeq" id="WP_206371120.1">
    <property type="nucleotide sequence ID" value="NZ_CAWPTM010000092.1"/>
</dbReference>
<keyword evidence="1" id="KW-0812">Transmembrane</keyword>
<comment type="caution">
    <text evidence="2">The sequence shown here is derived from an EMBL/GenBank/DDBJ whole genome shotgun (WGS) entry which is preliminary data.</text>
</comment>
<feature type="transmembrane region" description="Helical" evidence="1">
    <location>
        <begin position="6"/>
        <end position="24"/>
    </location>
</feature>